<evidence type="ECO:0000256" key="2">
    <source>
        <dbReference type="ARBA" id="ARBA00023015"/>
    </source>
</evidence>
<evidence type="ECO:0000259" key="5">
    <source>
        <dbReference type="PROSITE" id="PS50931"/>
    </source>
</evidence>
<protein>
    <submittedName>
        <fullName evidence="6">LysR family transcriptional regulator</fullName>
    </submittedName>
</protein>
<keyword evidence="2" id="KW-0805">Transcription regulation</keyword>
<proteinExistence type="inferred from homology"/>
<dbReference type="PRINTS" id="PR00039">
    <property type="entry name" value="HTHLYSR"/>
</dbReference>
<dbReference type="GO" id="GO:0003677">
    <property type="term" value="F:DNA binding"/>
    <property type="evidence" value="ECO:0007669"/>
    <property type="project" value="UniProtKB-KW"/>
</dbReference>
<sequence>MDPLLLNRTALARKLRFSQLLVLEQVMQSRSILHAAQTLNLTQPAVSKVILELEAWFGEPLLVRSNRGVAPTEFGELIGRRAKTLLAELRTMTEELNAYKTGVLGHVLVGTLIAASSSLLPRAIALLKARAPRVIVTLRVGQMDQLLPILATGDLDLVVGRIPDDPAWRSTAQMVAPEVLYRDELCVVAGCKHPMARRRSLRLSDLGTCPWILPTTDSSLRRTADRLFENSGLSTPENLIESMSVLTNLTLLADSETCAFMPRTIATPFVESGMLCVLPVAGLDVFGDIGFFHRPGHTHGPAVELFKACLREAVDAARLAPGGSATGRL</sequence>
<gene>
    <name evidence="6" type="ORF">CEY11_15620</name>
</gene>
<accession>A0A225MAV2</accession>
<keyword evidence="7" id="KW-1185">Reference proteome</keyword>
<evidence type="ECO:0000256" key="1">
    <source>
        <dbReference type="ARBA" id="ARBA00009437"/>
    </source>
</evidence>
<evidence type="ECO:0000256" key="4">
    <source>
        <dbReference type="ARBA" id="ARBA00023163"/>
    </source>
</evidence>
<comment type="caution">
    <text evidence="6">The sequence shown here is derived from an EMBL/GenBank/DDBJ whole genome shotgun (WGS) entry which is preliminary data.</text>
</comment>
<dbReference type="OrthoDB" id="8627799at2"/>
<keyword evidence="3" id="KW-0238">DNA-binding</keyword>
<dbReference type="Proteomes" id="UP000214603">
    <property type="component" value="Unassembled WGS sequence"/>
</dbReference>
<dbReference type="GO" id="GO:0003700">
    <property type="term" value="F:DNA-binding transcription factor activity"/>
    <property type="evidence" value="ECO:0007669"/>
    <property type="project" value="InterPro"/>
</dbReference>
<dbReference type="Gene3D" id="3.40.190.10">
    <property type="entry name" value="Periplasmic binding protein-like II"/>
    <property type="match status" value="2"/>
</dbReference>
<comment type="similarity">
    <text evidence="1">Belongs to the LysR transcriptional regulatory family.</text>
</comment>
<dbReference type="InterPro" id="IPR000847">
    <property type="entry name" value="LysR_HTH_N"/>
</dbReference>
<dbReference type="InterPro" id="IPR036388">
    <property type="entry name" value="WH-like_DNA-bd_sf"/>
</dbReference>
<dbReference type="SUPFAM" id="SSF46785">
    <property type="entry name" value="Winged helix' DNA-binding domain"/>
    <property type="match status" value="1"/>
</dbReference>
<dbReference type="InterPro" id="IPR050950">
    <property type="entry name" value="HTH-type_LysR_regulators"/>
</dbReference>
<dbReference type="GO" id="GO:0005829">
    <property type="term" value="C:cytosol"/>
    <property type="evidence" value="ECO:0007669"/>
    <property type="project" value="TreeGrafter"/>
</dbReference>
<organism evidence="6 7">
    <name type="scientific">Candidimonas nitroreducens</name>
    <dbReference type="NCBI Taxonomy" id="683354"/>
    <lineage>
        <taxon>Bacteria</taxon>
        <taxon>Pseudomonadati</taxon>
        <taxon>Pseudomonadota</taxon>
        <taxon>Betaproteobacteria</taxon>
        <taxon>Burkholderiales</taxon>
        <taxon>Alcaligenaceae</taxon>
        <taxon>Candidimonas</taxon>
    </lineage>
</organism>
<dbReference type="Pfam" id="PF03466">
    <property type="entry name" value="LysR_substrate"/>
    <property type="match status" value="1"/>
</dbReference>
<evidence type="ECO:0000313" key="6">
    <source>
        <dbReference type="EMBL" id="OWT58397.1"/>
    </source>
</evidence>
<feature type="domain" description="HTH lysR-type" evidence="5">
    <location>
        <begin position="15"/>
        <end position="72"/>
    </location>
</feature>
<reference evidence="7" key="1">
    <citation type="submission" date="2017-06" db="EMBL/GenBank/DDBJ databases">
        <title>Herbaspirillum phytohormonus sp. nov., isolated from the root nodule of Robinia pseudoacacia in lead-zinc mine.</title>
        <authorList>
            <person name="Fan M."/>
            <person name="Lin Y."/>
        </authorList>
    </citation>
    <scope>NUCLEOTIDE SEQUENCE [LARGE SCALE GENOMIC DNA]</scope>
    <source>
        <strain evidence="7">SC-089</strain>
    </source>
</reference>
<evidence type="ECO:0000256" key="3">
    <source>
        <dbReference type="ARBA" id="ARBA00023125"/>
    </source>
</evidence>
<dbReference type="PANTHER" id="PTHR30419">
    <property type="entry name" value="HTH-TYPE TRANSCRIPTIONAL REGULATOR YBHD"/>
    <property type="match status" value="1"/>
</dbReference>
<dbReference type="RefSeq" id="WP_088604309.1">
    <property type="nucleotide sequence ID" value="NZ_NJIH01000008.1"/>
</dbReference>
<dbReference type="InterPro" id="IPR036390">
    <property type="entry name" value="WH_DNA-bd_sf"/>
</dbReference>
<name>A0A225MAV2_9BURK</name>
<keyword evidence="4" id="KW-0804">Transcription</keyword>
<dbReference type="InterPro" id="IPR005119">
    <property type="entry name" value="LysR_subst-bd"/>
</dbReference>
<dbReference type="AlphaFoldDB" id="A0A225MAV2"/>
<dbReference type="EMBL" id="NJIH01000008">
    <property type="protein sequence ID" value="OWT58397.1"/>
    <property type="molecule type" value="Genomic_DNA"/>
</dbReference>
<evidence type="ECO:0000313" key="7">
    <source>
        <dbReference type="Proteomes" id="UP000214603"/>
    </source>
</evidence>
<dbReference type="SUPFAM" id="SSF53850">
    <property type="entry name" value="Periplasmic binding protein-like II"/>
    <property type="match status" value="1"/>
</dbReference>
<dbReference type="Gene3D" id="1.10.10.10">
    <property type="entry name" value="Winged helix-like DNA-binding domain superfamily/Winged helix DNA-binding domain"/>
    <property type="match status" value="1"/>
</dbReference>
<dbReference type="PROSITE" id="PS50931">
    <property type="entry name" value="HTH_LYSR"/>
    <property type="match status" value="1"/>
</dbReference>
<dbReference type="Pfam" id="PF00126">
    <property type="entry name" value="HTH_1"/>
    <property type="match status" value="1"/>
</dbReference>
<dbReference type="PANTHER" id="PTHR30419:SF8">
    <property type="entry name" value="NITROGEN ASSIMILATION TRANSCRIPTIONAL ACTIVATOR-RELATED"/>
    <property type="match status" value="1"/>
</dbReference>